<comment type="caution">
    <text evidence="2">The sequence shown here is derived from an EMBL/GenBank/DDBJ whole genome shotgun (WGS) entry which is preliminary data.</text>
</comment>
<dbReference type="EMBL" id="JAAEDM010000073">
    <property type="protein sequence ID" value="MBR0673475.1"/>
    <property type="molecule type" value="Genomic_DNA"/>
</dbReference>
<feature type="transmembrane region" description="Helical" evidence="1">
    <location>
        <begin position="7"/>
        <end position="25"/>
    </location>
</feature>
<organism evidence="2 3">
    <name type="scientific">Neoroseomonas soli</name>
    <dbReference type="NCBI Taxonomy" id="1081025"/>
    <lineage>
        <taxon>Bacteria</taxon>
        <taxon>Pseudomonadati</taxon>
        <taxon>Pseudomonadota</taxon>
        <taxon>Alphaproteobacteria</taxon>
        <taxon>Acetobacterales</taxon>
        <taxon>Acetobacteraceae</taxon>
        <taxon>Neoroseomonas</taxon>
    </lineage>
</organism>
<evidence type="ECO:0000313" key="3">
    <source>
        <dbReference type="Proteomes" id="UP001138751"/>
    </source>
</evidence>
<keyword evidence="1" id="KW-0812">Transmembrane</keyword>
<name>A0A9X9X246_9PROT</name>
<feature type="transmembrane region" description="Helical" evidence="1">
    <location>
        <begin position="31"/>
        <end position="50"/>
    </location>
</feature>
<reference evidence="2" key="2">
    <citation type="journal article" date="2021" name="Syst. Appl. Microbiol.">
        <title>Roseomonas hellenica sp. nov., isolated from roots of wild-growing Alkanna tinctoria.</title>
        <authorList>
            <person name="Rat A."/>
            <person name="Naranjo H.D."/>
            <person name="Lebbe L."/>
            <person name="Cnockaert M."/>
            <person name="Krigas N."/>
            <person name="Grigoriadou K."/>
            <person name="Maloupa E."/>
            <person name="Willems A."/>
        </authorList>
    </citation>
    <scope>NUCLEOTIDE SEQUENCE</scope>
    <source>
        <strain evidence="2">LMG 31231</strain>
    </source>
</reference>
<evidence type="ECO:0000256" key="1">
    <source>
        <dbReference type="SAM" id="Phobius"/>
    </source>
</evidence>
<protein>
    <submittedName>
        <fullName evidence="2">Uncharacterized protein</fullName>
    </submittedName>
</protein>
<dbReference type="RefSeq" id="WP_211863880.1">
    <property type="nucleotide sequence ID" value="NZ_JAAEDM010000073.1"/>
</dbReference>
<evidence type="ECO:0000313" key="2">
    <source>
        <dbReference type="EMBL" id="MBR0673475.1"/>
    </source>
</evidence>
<dbReference type="Proteomes" id="UP001138751">
    <property type="component" value="Unassembled WGS sequence"/>
</dbReference>
<accession>A0A9X9X246</accession>
<keyword evidence="3" id="KW-1185">Reference proteome</keyword>
<sequence length="61" mass="6692">MTGSRLFFMVLYGVVALLGLFMAAGARDVGISIFGWGMLLFGVLNIFNAIKVHFDEAEARH</sequence>
<dbReference type="AlphaFoldDB" id="A0A9X9X246"/>
<reference evidence="2" key="1">
    <citation type="submission" date="2020-01" db="EMBL/GenBank/DDBJ databases">
        <authorList>
            <person name="Rat A."/>
        </authorList>
    </citation>
    <scope>NUCLEOTIDE SEQUENCE</scope>
    <source>
        <strain evidence="2">LMG 31231</strain>
    </source>
</reference>
<gene>
    <name evidence="2" type="ORF">GXW76_20040</name>
</gene>
<keyword evidence="1" id="KW-1133">Transmembrane helix</keyword>
<proteinExistence type="predicted"/>
<keyword evidence="1" id="KW-0472">Membrane</keyword>